<dbReference type="SUPFAM" id="SSF52058">
    <property type="entry name" value="L domain-like"/>
    <property type="match status" value="1"/>
</dbReference>
<dbReference type="Gene3D" id="3.30.200.20">
    <property type="entry name" value="Phosphorylase Kinase, domain 1"/>
    <property type="match status" value="1"/>
</dbReference>
<dbReference type="PANTHER" id="PTHR48010:SF40">
    <property type="entry name" value="RECEPTOR-LIKE KINASE"/>
    <property type="match status" value="1"/>
</dbReference>
<keyword evidence="2" id="KW-0597">Phosphoprotein</keyword>
<keyword evidence="5" id="KW-0732">Signal</keyword>
<name>A0A834WEP3_9FABA</name>
<evidence type="ECO:0000256" key="8">
    <source>
        <dbReference type="ARBA" id="ARBA00022840"/>
    </source>
</evidence>
<feature type="region of interest" description="Disordered" evidence="12">
    <location>
        <begin position="305"/>
        <end position="328"/>
    </location>
</feature>
<dbReference type="InterPro" id="IPR025875">
    <property type="entry name" value="Leu-rich_rpt_4"/>
</dbReference>
<evidence type="ECO:0000256" key="1">
    <source>
        <dbReference type="ARBA" id="ARBA00004370"/>
    </source>
</evidence>
<keyword evidence="8 11" id="KW-0067">ATP-binding</keyword>
<comment type="subcellular location">
    <subcellularLocation>
        <location evidence="1">Membrane</location>
    </subcellularLocation>
</comment>
<evidence type="ECO:0000256" key="4">
    <source>
        <dbReference type="ARBA" id="ARBA00022692"/>
    </source>
</evidence>
<feature type="binding site" evidence="11">
    <location>
        <position position="457"/>
    </location>
    <ligand>
        <name>ATP</name>
        <dbReference type="ChEBI" id="CHEBI:30616"/>
    </ligand>
</feature>
<dbReference type="PANTHER" id="PTHR48010">
    <property type="entry name" value="OS05G0588300 PROTEIN"/>
    <property type="match status" value="1"/>
</dbReference>
<feature type="compositionally biased region" description="Low complexity" evidence="12">
    <location>
        <begin position="307"/>
        <end position="328"/>
    </location>
</feature>
<keyword evidence="9 13" id="KW-1133">Transmembrane helix</keyword>
<evidence type="ECO:0000256" key="5">
    <source>
        <dbReference type="ARBA" id="ARBA00022729"/>
    </source>
</evidence>
<dbReference type="CDD" id="cd14066">
    <property type="entry name" value="STKc_IRAK"/>
    <property type="match status" value="1"/>
</dbReference>
<keyword evidence="16" id="KW-1185">Reference proteome</keyword>
<accession>A0A834WEP3</accession>
<evidence type="ECO:0000313" key="15">
    <source>
        <dbReference type="EMBL" id="KAF7816576.1"/>
    </source>
</evidence>
<dbReference type="GO" id="GO:0016020">
    <property type="term" value="C:membrane"/>
    <property type="evidence" value="ECO:0007669"/>
    <property type="project" value="UniProtKB-SubCell"/>
</dbReference>
<evidence type="ECO:0000256" key="13">
    <source>
        <dbReference type="SAM" id="Phobius"/>
    </source>
</evidence>
<keyword evidence="15" id="KW-0808">Transferase</keyword>
<reference evidence="15" key="1">
    <citation type="submission" date="2020-09" db="EMBL/GenBank/DDBJ databases">
        <title>Genome-Enabled Discovery of Anthraquinone Biosynthesis in Senna tora.</title>
        <authorList>
            <person name="Kang S.-H."/>
            <person name="Pandey R.P."/>
            <person name="Lee C.-M."/>
            <person name="Sim J.-S."/>
            <person name="Jeong J.-T."/>
            <person name="Choi B.-S."/>
            <person name="Jung M."/>
            <person name="Ginzburg D."/>
            <person name="Zhao K."/>
            <person name="Won S.Y."/>
            <person name="Oh T.-J."/>
            <person name="Yu Y."/>
            <person name="Kim N.-H."/>
            <person name="Lee O.R."/>
            <person name="Lee T.-H."/>
            <person name="Bashyal P."/>
            <person name="Kim T.-S."/>
            <person name="Lee W.-H."/>
            <person name="Kawkins C."/>
            <person name="Kim C.-K."/>
            <person name="Kim J.S."/>
            <person name="Ahn B.O."/>
            <person name="Rhee S.Y."/>
            <person name="Sohng J.K."/>
        </authorList>
    </citation>
    <scope>NUCLEOTIDE SEQUENCE</scope>
    <source>
        <tissue evidence="15">Leaf</tissue>
    </source>
</reference>
<keyword evidence="4 13" id="KW-0812">Transmembrane</keyword>
<dbReference type="InterPro" id="IPR032675">
    <property type="entry name" value="LRR_dom_sf"/>
</dbReference>
<keyword evidence="10 13" id="KW-0472">Membrane</keyword>
<evidence type="ECO:0000259" key="14">
    <source>
        <dbReference type="PROSITE" id="PS50011"/>
    </source>
</evidence>
<dbReference type="Pfam" id="PF00560">
    <property type="entry name" value="LRR_1"/>
    <property type="match status" value="3"/>
</dbReference>
<protein>
    <submittedName>
        <fullName evidence="15">Putative inactive receptor kinase</fullName>
    </submittedName>
</protein>
<dbReference type="Pfam" id="PF08263">
    <property type="entry name" value="LRRNT_2"/>
    <property type="match status" value="1"/>
</dbReference>
<dbReference type="InterPro" id="IPR000719">
    <property type="entry name" value="Prot_kinase_dom"/>
</dbReference>
<dbReference type="PROSITE" id="PS00107">
    <property type="entry name" value="PROTEIN_KINASE_ATP"/>
    <property type="match status" value="1"/>
</dbReference>
<evidence type="ECO:0000256" key="9">
    <source>
        <dbReference type="ARBA" id="ARBA00022989"/>
    </source>
</evidence>
<evidence type="ECO:0000256" key="10">
    <source>
        <dbReference type="ARBA" id="ARBA00023136"/>
    </source>
</evidence>
<dbReference type="FunFam" id="3.30.200.20:FF:000307">
    <property type="entry name" value="pollen receptor-like kinase 1"/>
    <property type="match status" value="1"/>
</dbReference>
<keyword evidence="6" id="KW-0677">Repeat</keyword>
<keyword evidence="15" id="KW-0418">Kinase</keyword>
<evidence type="ECO:0000256" key="3">
    <source>
        <dbReference type="ARBA" id="ARBA00022614"/>
    </source>
</evidence>
<dbReference type="GO" id="GO:0005524">
    <property type="term" value="F:ATP binding"/>
    <property type="evidence" value="ECO:0007669"/>
    <property type="project" value="UniProtKB-UniRule"/>
</dbReference>
<organism evidence="15 16">
    <name type="scientific">Senna tora</name>
    <dbReference type="NCBI Taxonomy" id="362788"/>
    <lineage>
        <taxon>Eukaryota</taxon>
        <taxon>Viridiplantae</taxon>
        <taxon>Streptophyta</taxon>
        <taxon>Embryophyta</taxon>
        <taxon>Tracheophyta</taxon>
        <taxon>Spermatophyta</taxon>
        <taxon>Magnoliopsida</taxon>
        <taxon>eudicotyledons</taxon>
        <taxon>Gunneridae</taxon>
        <taxon>Pentapetalae</taxon>
        <taxon>rosids</taxon>
        <taxon>fabids</taxon>
        <taxon>Fabales</taxon>
        <taxon>Fabaceae</taxon>
        <taxon>Caesalpinioideae</taxon>
        <taxon>Cassia clade</taxon>
        <taxon>Senna</taxon>
    </lineage>
</organism>
<dbReference type="EMBL" id="JAAIUW010000009">
    <property type="protein sequence ID" value="KAF7816576.1"/>
    <property type="molecule type" value="Genomic_DNA"/>
</dbReference>
<dbReference type="Gene3D" id="1.10.510.10">
    <property type="entry name" value="Transferase(Phosphotransferase) domain 1"/>
    <property type="match status" value="1"/>
</dbReference>
<keyword evidence="7 11" id="KW-0547">Nucleotide-binding</keyword>
<keyword evidence="15" id="KW-0675">Receptor</keyword>
<evidence type="ECO:0000313" key="16">
    <source>
        <dbReference type="Proteomes" id="UP000634136"/>
    </source>
</evidence>
<evidence type="ECO:0000256" key="6">
    <source>
        <dbReference type="ARBA" id="ARBA00022737"/>
    </source>
</evidence>
<sequence>MICLISLAHFLQRCFTLGCVLGVLELNFIPRSALMTLLLPFKLDDGSAFCLPPFAGAKVRTWNLQLPHFCTKQTAMEFQSSVLALSILSFKLSLFGLIIADLNSDRQALNEFASNVPHAPRLNWDDSSAICKSWVGVTCNSDGTRVIGIHLPGFGLTGSIPEKSIGKLDALRVLSLHSNGLSGNLPSDILSIPSLQYVHLEHNNFSGQIPSLVSPKLIALDISFNSFSGSIPPAFQNLRRLTWLYLQNNSISGAIPDFNLPRLKYLNLSYNNFNGSIPSSIKKFPYTSFVGNSLLCGPPLNHCSTDSSSPSPSPVYQPVSPATTQSKKTTTHKKSFGIASTLALAIGACAFLSFLVLVISICCLKRKKSKGNGILKGKASCAGKTEVSKSFGSGVQEAEKNKLFFFEGCSYSFDLEDLLKASAEVLGKGSYGTAYKAVLEEGTTMVVKRLREVVVGKKEFEQQMELVGRFGRHPNVMPLRAYYYSKDEKLLVYNYMPGGSLFSLLHGNRGGGRTPLDWDARMKIALGTIKGIAFIHSEGGAKFTHGNIKSSNILITQDLDACISDVGLTPLMNNPATMSRSNGYRAPEVSDNRKTSQKSDVYSYGVVLLEMLTGKSPVRYPGCDDVVDLPRWVRSVVREEWTAEVFDEEILRGRYVEEEMVQMLQIALACVAKAPEMRPRMVEVVRMMEEIRQPRFKNRASPESEASVQTP</sequence>
<feature type="transmembrane region" description="Helical" evidence="13">
    <location>
        <begin position="336"/>
        <end position="361"/>
    </location>
</feature>
<dbReference type="AlphaFoldDB" id="A0A834WEP3"/>
<dbReference type="InterPro" id="IPR011009">
    <property type="entry name" value="Kinase-like_dom_sf"/>
</dbReference>
<evidence type="ECO:0000256" key="11">
    <source>
        <dbReference type="PROSITE-ProRule" id="PRU10141"/>
    </source>
</evidence>
<dbReference type="PROSITE" id="PS50011">
    <property type="entry name" value="PROTEIN_KINASE_DOM"/>
    <property type="match status" value="1"/>
</dbReference>
<evidence type="ECO:0000256" key="12">
    <source>
        <dbReference type="SAM" id="MobiDB-lite"/>
    </source>
</evidence>
<proteinExistence type="predicted"/>
<comment type="caution">
    <text evidence="15">The sequence shown here is derived from an EMBL/GenBank/DDBJ whole genome shotgun (WGS) entry which is preliminary data.</text>
</comment>
<feature type="domain" description="Protein kinase" evidence="14">
    <location>
        <begin position="420"/>
        <end position="696"/>
    </location>
</feature>
<dbReference type="InterPro" id="IPR050994">
    <property type="entry name" value="At_inactive_RLKs"/>
</dbReference>
<keyword evidence="3" id="KW-0433">Leucine-rich repeat</keyword>
<dbReference type="InterPro" id="IPR013210">
    <property type="entry name" value="LRR_N_plant-typ"/>
</dbReference>
<dbReference type="Pfam" id="PF00069">
    <property type="entry name" value="Pkinase"/>
    <property type="match status" value="1"/>
</dbReference>
<dbReference type="InterPro" id="IPR001611">
    <property type="entry name" value="Leu-rich_rpt"/>
</dbReference>
<dbReference type="FunFam" id="3.80.10.10:FF:000234">
    <property type="entry name" value="Probable inactive receptor kinase RLK902"/>
    <property type="match status" value="1"/>
</dbReference>
<dbReference type="OrthoDB" id="69842at2759"/>
<gene>
    <name evidence="15" type="ORF">G2W53_030545</name>
</gene>
<dbReference type="Gene3D" id="3.80.10.10">
    <property type="entry name" value="Ribonuclease Inhibitor"/>
    <property type="match status" value="2"/>
</dbReference>
<evidence type="ECO:0000256" key="7">
    <source>
        <dbReference type="ARBA" id="ARBA00022741"/>
    </source>
</evidence>
<dbReference type="Proteomes" id="UP000634136">
    <property type="component" value="Unassembled WGS sequence"/>
</dbReference>
<dbReference type="Pfam" id="PF12799">
    <property type="entry name" value="LRR_4"/>
    <property type="match status" value="1"/>
</dbReference>
<dbReference type="FunFam" id="1.10.510.10:FF:000095">
    <property type="entry name" value="protein STRUBBELIG-RECEPTOR FAMILY 8"/>
    <property type="match status" value="1"/>
</dbReference>
<evidence type="ECO:0000256" key="2">
    <source>
        <dbReference type="ARBA" id="ARBA00022553"/>
    </source>
</evidence>
<dbReference type="SUPFAM" id="SSF56112">
    <property type="entry name" value="Protein kinase-like (PK-like)"/>
    <property type="match status" value="1"/>
</dbReference>
<dbReference type="InterPro" id="IPR017441">
    <property type="entry name" value="Protein_kinase_ATP_BS"/>
</dbReference>
<dbReference type="GO" id="GO:0004672">
    <property type="term" value="F:protein kinase activity"/>
    <property type="evidence" value="ECO:0007669"/>
    <property type="project" value="InterPro"/>
</dbReference>